<dbReference type="InterPro" id="IPR003661">
    <property type="entry name" value="HisK_dim/P_dom"/>
</dbReference>
<dbReference type="SUPFAM" id="SSF55785">
    <property type="entry name" value="PYP-like sensor domain (PAS domain)"/>
    <property type="match status" value="1"/>
</dbReference>
<keyword evidence="10" id="KW-0812">Transmembrane</keyword>
<dbReference type="RefSeq" id="WP_044429942.1">
    <property type="nucleotide sequence ID" value="NZ_BJYZ01000021.1"/>
</dbReference>
<proteinExistence type="predicted"/>
<protein>
    <recommendedName>
        <fullName evidence="2">histidine kinase</fullName>
        <ecNumber evidence="2">2.7.13.3</ecNumber>
    </recommendedName>
</protein>
<feature type="domain" description="Histidine kinase" evidence="11">
    <location>
        <begin position="336"/>
        <end position="558"/>
    </location>
</feature>
<feature type="transmembrane region" description="Helical" evidence="10">
    <location>
        <begin position="28"/>
        <end position="52"/>
    </location>
</feature>
<evidence type="ECO:0000313" key="14">
    <source>
        <dbReference type="EMBL" id="GEO40406.1"/>
    </source>
</evidence>
<dbReference type="PANTHER" id="PTHR43065:SF10">
    <property type="entry name" value="PEROXIDE STRESS-ACTIVATED HISTIDINE KINASE MAK3"/>
    <property type="match status" value="1"/>
</dbReference>
<evidence type="ECO:0000259" key="13">
    <source>
        <dbReference type="PROSITE" id="PS50113"/>
    </source>
</evidence>
<feature type="domain" description="PAS" evidence="12">
    <location>
        <begin position="195"/>
        <end position="269"/>
    </location>
</feature>
<dbReference type="GO" id="GO:0005524">
    <property type="term" value="F:ATP binding"/>
    <property type="evidence" value="ECO:0007669"/>
    <property type="project" value="UniProtKB-KW"/>
</dbReference>
<dbReference type="InterPro" id="IPR058544">
    <property type="entry name" value="ETR1_N"/>
</dbReference>
<sequence length="559" mass="61909">MDSFLQSLAAPGNFLPHGLCLTWRPELIWVHLLSDIMIGLAYFSIPVGLLYFVCQRQDLAYKWIFLMFCGFILACGVTHFFGAWTLWYPDYVAQGAVKAFTAAISVVTAVILWPLIPQALALPSPAQLREANSSLEMQVLERRRAELEVRRMVDELEARVAERTAELQRANELLETRVAERTAELVEANRRLSASESHYSSIFQHLAEGLFVIRIAGTGEFRYEALNPSHERQTGLRSEDIAGLTPHEVFDADMADHLVERYRACCESEQPIQYEETLKLPTGTRIWQTNLAPVLSPEGLPVKLLGTARDMTEYRTLQEELAQTSKLATLGTMAAGIAHEMSQPLNIIKITADDCGLMIAEGQSDIAYLSQGMDLIATQAARMGEIVDQMRSFSRRDTAEVAPFDPVPPVRRAINLLERHYASEGMELVSGDMPDGIQVAGRPGRLEQVVINLLSNSRDAIAMRREEDPALTGRIEVTVGMDHSAEQVRIAITDNGIGLPPELAERIFDPFFTTKDATKGVGLGLSICASLIGAMGGRITAENLEQGARFTISLPVRRN</sequence>
<dbReference type="SMART" id="SM00387">
    <property type="entry name" value="HATPase_c"/>
    <property type="match status" value="1"/>
</dbReference>
<evidence type="ECO:0000256" key="3">
    <source>
        <dbReference type="ARBA" id="ARBA00022553"/>
    </source>
</evidence>
<dbReference type="InterPro" id="IPR013656">
    <property type="entry name" value="PAS_4"/>
</dbReference>
<keyword evidence="10" id="KW-1133">Transmembrane helix</keyword>
<dbReference type="Gene3D" id="3.30.450.20">
    <property type="entry name" value="PAS domain"/>
    <property type="match status" value="1"/>
</dbReference>
<dbReference type="OrthoDB" id="9789238at2"/>
<dbReference type="InterPro" id="IPR004358">
    <property type="entry name" value="Sig_transdc_His_kin-like_C"/>
</dbReference>
<dbReference type="InterPro" id="IPR000014">
    <property type="entry name" value="PAS"/>
</dbReference>
<evidence type="ECO:0000256" key="7">
    <source>
        <dbReference type="ARBA" id="ARBA00022840"/>
    </source>
</evidence>
<feature type="coiled-coil region" evidence="9">
    <location>
        <begin position="130"/>
        <end position="191"/>
    </location>
</feature>
<dbReference type="InterPro" id="IPR035965">
    <property type="entry name" value="PAS-like_dom_sf"/>
</dbReference>
<keyword evidence="10" id="KW-0472">Membrane</keyword>
<dbReference type="PROSITE" id="PS50112">
    <property type="entry name" value="PAS"/>
    <property type="match status" value="1"/>
</dbReference>
<dbReference type="AlphaFoldDB" id="A0A512DVD5"/>
<dbReference type="GO" id="GO:0000155">
    <property type="term" value="F:phosphorelay sensor kinase activity"/>
    <property type="evidence" value="ECO:0007669"/>
    <property type="project" value="InterPro"/>
</dbReference>
<dbReference type="Pfam" id="PF08448">
    <property type="entry name" value="PAS_4"/>
    <property type="match status" value="1"/>
</dbReference>
<evidence type="ECO:0000256" key="6">
    <source>
        <dbReference type="ARBA" id="ARBA00022777"/>
    </source>
</evidence>
<evidence type="ECO:0000256" key="9">
    <source>
        <dbReference type="SAM" id="Coils"/>
    </source>
</evidence>
<comment type="catalytic activity">
    <reaction evidence="1">
        <text>ATP + protein L-histidine = ADP + protein N-phospho-L-histidine.</text>
        <dbReference type="EC" id="2.7.13.3"/>
    </reaction>
</comment>
<evidence type="ECO:0000259" key="11">
    <source>
        <dbReference type="PROSITE" id="PS50109"/>
    </source>
</evidence>
<keyword evidence="7" id="KW-0067">ATP-binding</keyword>
<dbReference type="PROSITE" id="PS50109">
    <property type="entry name" value="HIS_KIN"/>
    <property type="match status" value="1"/>
</dbReference>
<evidence type="ECO:0000313" key="15">
    <source>
        <dbReference type="Proteomes" id="UP000321523"/>
    </source>
</evidence>
<dbReference type="PRINTS" id="PR00344">
    <property type="entry name" value="BCTRLSENSOR"/>
</dbReference>
<reference evidence="14 15" key="1">
    <citation type="submission" date="2019-07" db="EMBL/GenBank/DDBJ databases">
        <title>Whole genome shotgun sequence of Skermanella aerolata NBRC 106429.</title>
        <authorList>
            <person name="Hosoyama A."/>
            <person name="Uohara A."/>
            <person name="Ohji S."/>
            <person name="Ichikawa N."/>
        </authorList>
    </citation>
    <scope>NUCLEOTIDE SEQUENCE [LARGE SCALE GENOMIC DNA]</scope>
    <source>
        <strain evidence="14 15">NBRC 106429</strain>
    </source>
</reference>
<evidence type="ECO:0000259" key="12">
    <source>
        <dbReference type="PROSITE" id="PS50112"/>
    </source>
</evidence>
<gene>
    <name evidence="14" type="ORF">SAE02_45540</name>
</gene>
<feature type="transmembrane region" description="Helical" evidence="10">
    <location>
        <begin position="99"/>
        <end position="116"/>
    </location>
</feature>
<keyword evidence="5" id="KW-0547">Nucleotide-binding</keyword>
<dbReference type="Pfam" id="PF25487">
    <property type="entry name" value="ETR1_N"/>
    <property type="match status" value="1"/>
</dbReference>
<keyword evidence="3" id="KW-0597">Phosphoprotein</keyword>
<comment type="caution">
    <text evidence="14">The sequence shown here is derived from an EMBL/GenBank/DDBJ whole genome shotgun (WGS) entry which is preliminary data.</text>
</comment>
<name>A0A512DVD5_9PROT</name>
<dbReference type="PROSITE" id="PS50113">
    <property type="entry name" value="PAC"/>
    <property type="match status" value="1"/>
</dbReference>
<dbReference type="Gene3D" id="1.10.287.130">
    <property type="match status" value="1"/>
</dbReference>
<keyword evidence="9" id="KW-0175">Coiled coil</keyword>
<dbReference type="InterPro" id="IPR003594">
    <property type="entry name" value="HATPase_dom"/>
</dbReference>
<dbReference type="InterPro" id="IPR005467">
    <property type="entry name" value="His_kinase_dom"/>
</dbReference>
<dbReference type="Proteomes" id="UP000321523">
    <property type="component" value="Unassembled WGS sequence"/>
</dbReference>
<organism evidence="14 15">
    <name type="scientific">Skermanella aerolata</name>
    <dbReference type="NCBI Taxonomy" id="393310"/>
    <lineage>
        <taxon>Bacteria</taxon>
        <taxon>Pseudomonadati</taxon>
        <taxon>Pseudomonadota</taxon>
        <taxon>Alphaproteobacteria</taxon>
        <taxon>Rhodospirillales</taxon>
        <taxon>Azospirillaceae</taxon>
        <taxon>Skermanella</taxon>
    </lineage>
</organism>
<dbReference type="SUPFAM" id="SSF47384">
    <property type="entry name" value="Homodimeric domain of signal transducing histidine kinase"/>
    <property type="match status" value="1"/>
</dbReference>
<dbReference type="InterPro" id="IPR036097">
    <property type="entry name" value="HisK_dim/P_sf"/>
</dbReference>
<evidence type="ECO:0000256" key="5">
    <source>
        <dbReference type="ARBA" id="ARBA00022741"/>
    </source>
</evidence>
<dbReference type="PANTHER" id="PTHR43065">
    <property type="entry name" value="SENSOR HISTIDINE KINASE"/>
    <property type="match status" value="1"/>
</dbReference>
<evidence type="ECO:0000256" key="8">
    <source>
        <dbReference type="ARBA" id="ARBA00023012"/>
    </source>
</evidence>
<dbReference type="NCBIfam" id="TIGR00229">
    <property type="entry name" value="sensory_box"/>
    <property type="match status" value="1"/>
</dbReference>
<dbReference type="InterPro" id="IPR036890">
    <property type="entry name" value="HATPase_C_sf"/>
</dbReference>
<dbReference type="EC" id="2.7.13.3" evidence="2"/>
<dbReference type="CDD" id="cd00082">
    <property type="entry name" value="HisKA"/>
    <property type="match status" value="1"/>
</dbReference>
<keyword evidence="4" id="KW-0808">Transferase</keyword>
<dbReference type="InterPro" id="IPR000700">
    <property type="entry name" value="PAS-assoc_C"/>
</dbReference>
<feature type="domain" description="PAC" evidence="13">
    <location>
        <begin position="272"/>
        <end position="323"/>
    </location>
</feature>
<dbReference type="Gene3D" id="3.30.565.10">
    <property type="entry name" value="Histidine kinase-like ATPase, C-terminal domain"/>
    <property type="match status" value="1"/>
</dbReference>
<keyword evidence="6" id="KW-0418">Kinase</keyword>
<keyword evidence="8" id="KW-0902">Two-component regulatory system</keyword>
<accession>A0A512DVD5</accession>
<evidence type="ECO:0000256" key="4">
    <source>
        <dbReference type="ARBA" id="ARBA00022679"/>
    </source>
</evidence>
<evidence type="ECO:0000256" key="10">
    <source>
        <dbReference type="SAM" id="Phobius"/>
    </source>
</evidence>
<dbReference type="EMBL" id="BJYZ01000021">
    <property type="protein sequence ID" value="GEO40406.1"/>
    <property type="molecule type" value="Genomic_DNA"/>
</dbReference>
<evidence type="ECO:0000256" key="2">
    <source>
        <dbReference type="ARBA" id="ARBA00012438"/>
    </source>
</evidence>
<dbReference type="Pfam" id="PF02518">
    <property type="entry name" value="HATPase_c"/>
    <property type="match status" value="1"/>
</dbReference>
<keyword evidence="15" id="KW-1185">Reference proteome</keyword>
<feature type="transmembrane region" description="Helical" evidence="10">
    <location>
        <begin position="64"/>
        <end position="87"/>
    </location>
</feature>
<evidence type="ECO:0000256" key="1">
    <source>
        <dbReference type="ARBA" id="ARBA00000085"/>
    </source>
</evidence>
<dbReference type="SUPFAM" id="SSF55874">
    <property type="entry name" value="ATPase domain of HSP90 chaperone/DNA topoisomerase II/histidine kinase"/>
    <property type="match status" value="1"/>
</dbReference>